<dbReference type="EMBL" id="JBHUPB010000003">
    <property type="protein sequence ID" value="MFD2966215.1"/>
    <property type="molecule type" value="Genomic_DNA"/>
</dbReference>
<dbReference type="SUPFAM" id="SSF49464">
    <property type="entry name" value="Carboxypeptidase regulatory domain-like"/>
    <property type="match status" value="1"/>
</dbReference>
<dbReference type="NCBIfam" id="TIGR04056">
    <property type="entry name" value="OMP_RagA_SusC"/>
    <property type="match status" value="1"/>
</dbReference>
<keyword evidence="6 7" id="KW-0998">Cell outer membrane</keyword>
<dbReference type="Pfam" id="PF07715">
    <property type="entry name" value="Plug"/>
    <property type="match status" value="1"/>
</dbReference>
<dbReference type="InterPro" id="IPR008969">
    <property type="entry name" value="CarboxyPept-like_regulatory"/>
</dbReference>
<evidence type="ECO:0000256" key="5">
    <source>
        <dbReference type="ARBA" id="ARBA00023136"/>
    </source>
</evidence>
<keyword evidence="4 7" id="KW-0812">Transmembrane</keyword>
<dbReference type="InterPro" id="IPR036942">
    <property type="entry name" value="Beta-barrel_TonB_sf"/>
</dbReference>
<evidence type="ECO:0000313" key="10">
    <source>
        <dbReference type="Proteomes" id="UP001597525"/>
    </source>
</evidence>
<accession>A0ABW6BBW7</accession>
<keyword evidence="10" id="KW-1185">Reference proteome</keyword>
<name>A0ABW6BBW7_9SPHI</name>
<comment type="similarity">
    <text evidence="7">Belongs to the TonB-dependent receptor family.</text>
</comment>
<keyword evidence="2 7" id="KW-0813">Transport</keyword>
<keyword evidence="3 7" id="KW-1134">Transmembrane beta strand</keyword>
<evidence type="ECO:0000256" key="4">
    <source>
        <dbReference type="ARBA" id="ARBA00022692"/>
    </source>
</evidence>
<dbReference type="Pfam" id="PF13715">
    <property type="entry name" value="CarbopepD_reg_2"/>
    <property type="match status" value="1"/>
</dbReference>
<dbReference type="InterPro" id="IPR039426">
    <property type="entry name" value="TonB-dep_rcpt-like"/>
</dbReference>
<dbReference type="SUPFAM" id="SSF56935">
    <property type="entry name" value="Porins"/>
    <property type="match status" value="1"/>
</dbReference>
<evidence type="ECO:0000313" key="9">
    <source>
        <dbReference type="EMBL" id="MFD2966215.1"/>
    </source>
</evidence>
<reference evidence="10" key="1">
    <citation type="journal article" date="2019" name="Int. J. Syst. Evol. Microbiol.">
        <title>The Global Catalogue of Microorganisms (GCM) 10K type strain sequencing project: providing services to taxonomists for standard genome sequencing and annotation.</title>
        <authorList>
            <consortium name="The Broad Institute Genomics Platform"/>
            <consortium name="The Broad Institute Genome Sequencing Center for Infectious Disease"/>
            <person name="Wu L."/>
            <person name="Ma J."/>
        </authorList>
    </citation>
    <scope>NUCLEOTIDE SEQUENCE [LARGE SCALE GENOMIC DNA]</scope>
    <source>
        <strain evidence="10">KCTC 22814</strain>
    </source>
</reference>
<evidence type="ECO:0000256" key="6">
    <source>
        <dbReference type="ARBA" id="ARBA00023237"/>
    </source>
</evidence>
<proteinExistence type="inferred from homology"/>
<sequence>MGTFYVRGTVVDEVNERPLDGTSIRLLGGRIVGITDSLGNFSLSVDNRRGILVFSRTGCEKKEVPFDLNTELKEGFKVRLKQLSNSLDDVQVIGYGTVSRRLNTGSVVSVNGSEIAKQPVSNPLASLAGRVPGMTVAQNSGNAGSRITVQIRGRNSIAQGSEPLFLIDGVPFPNSQLNGGMTALANGGQSPMNNINPQDIESIDVLKDADATAIYGSRGANGVVLITTKKGQQGVMRGEANVFHGIGKVNPRLNLLNTEQYLMMRREAFANDRIEPTGINAPDLLLWDTTRYTDWQEYLIGGTAHFTNANFSLSGGGELTQYLVGANYNRQGAVYPGRYYNNRGGASMSVTHRSADKRFSAMFSSNFSIDNNELPGNDLTGSITLPPNHPVLFDDHGNLVWEENGGTFSNPLSYLKRKTSARTDNLLANANLQYRLLDGLIVRVTGGYNLIQLDQIDTWPAAAIDPNSSSIAPNTSVSNARSKSWIIEPQLEYSLQLDRHRFNVLLGTTMQSDVRNMQLVEASGFPNDGVMEAIAFASQIDGESSKVDYRYQALFGRVNYNYDGKYLFNLTGRRDGSSRFGPDRKVANFGALGIGWIFSEESLLQDRLAFLSFGKLRGSYGVTGNDQIGDYQYLDNYGAVSYPYQGEIGYLPARLFNSDYSWERNNKLEFGLELGFLSDRIQFASNWFRNRSDSQLVNYRLPSQVGFSSILRNYGALVENSGWEFVLSANPKLGNNFLWTTSINVSFNRNKLLEFPGLETSSYANTLVLGQPLSIRKHFQFIGVDPTSGQYTFNGTVVPTDQTVLFDPTPKYFGGFNNDFSFKGWNLSFLLQFVKQQGYNYYQGFSTGSAPGIRRNQPLQVLDRWQSEGDQGKFQRFTTTGEALRAYNNFVNYSDGVLTDASFVRLKNLHLSYRLPPTLLSKLRCRSLRIYAQGQNLFTITNFLGMDPETGATSTLPPMAVYTIGLNLGF</sequence>
<dbReference type="Gene3D" id="2.170.130.10">
    <property type="entry name" value="TonB-dependent receptor, plug domain"/>
    <property type="match status" value="1"/>
</dbReference>
<organism evidence="9 10">
    <name type="scientific">Sphingobacterium bambusae</name>
    <dbReference type="NCBI Taxonomy" id="662858"/>
    <lineage>
        <taxon>Bacteria</taxon>
        <taxon>Pseudomonadati</taxon>
        <taxon>Bacteroidota</taxon>
        <taxon>Sphingobacteriia</taxon>
        <taxon>Sphingobacteriales</taxon>
        <taxon>Sphingobacteriaceae</taxon>
        <taxon>Sphingobacterium</taxon>
    </lineage>
</organism>
<dbReference type="Gene3D" id="2.40.170.20">
    <property type="entry name" value="TonB-dependent receptor, beta-barrel domain"/>
    <property type="match status" value="1"/>
</dbReference>
<evidence type="ECO:0000259" key="8">
    <source>
        <dbReference type="Pfam" id="PF07715"/>
    </source>
</evidence>
<dbReference type="NCBIfam" id="TIGR04057">
    <property type="entry name" value="SusC_RagA_signa"/>
    <property type="match status" value="1"/>
</dbReference>
<evidence type="ECO:0000256" key="1">
    <source>
        <dbReference type="ARBA" id="ARBA00004571"/>
    </source>
</evidence>
<evidence type="ECO:0000256" key="3">
    <source>
        <dbReference type="ARBA" id="ARBA00022452"/>
    </source>
</evidence>
<dbReference type="InterPro" id="IPR023997">
    <property type="entry name" value="TonB-dep_OMP_SusC/RagA_CS"/>
</dbReference>
<comment type="subcellular location">
    <subcellularLocation>
        <location evidence="1 7">Cell outer membrane</location>
        <topology evidence="1 7">Multi-pass membrane protein</topology>
    </subcellularLocation>
</comment>
<feature type="domain" description="TonB-dependent receptor plug" evidence="8">
    <location>
        <begin position="103"/>
        <end position="223"/>
    </location>
</feature>
<gene>
    <name evidence="9" type="ORF">ACFS7Y_02395</name>
</gene>
<dbReference type="InterPro" id="IPR012910">
    <property type="entry name" value="Plug_dom"/>
</dbReference>
<protein>
    <submittedName>
        <fullName evidence="9">SusC/RagA family TonB-linked outer membrane protein</fullName>
    </submittedName>
</protein>
<dbReference type="InterPro" id="IPR037066">
    <property type="entry name" value="Plug_dom_sf"/>
</dbReference>
<evidence type="ECO:0000256" key="7">
    <source>
        <dbReference type="PROSITE-ProRule" id="PRU01360"/>
    </source>
</evidence>
<keyword evidence="5 7" id="KW-0472">Membrane</keyword>
<dbReference type="PROSITE" id="PS52016">
    <property type="entry name" value="TONB_DEPENDENT_REC_3"/>
    <property type="match status" value="1"/>
</dbReference>
<comment type="caution">
    <text evidence="9">The sequence shown here is derived from an EMBL/GenBank/DDBJ whole genome shotgun (WGS) entry which is preliminary data.</text>
</comment>
<dbReference type="InterPro" id="IPR023996">
    <property type="entry name" value="TonB-dep_OMP_SusC/RagA"/>
</dbReference>
<dbReference type="RefSeq" id="WP_320184006.1">
    <property type="nucleotide sequence ID" value="NZ_CP138332.1"/>
</dbReference>
<dbReference type="Proteomes" id="UP001597525">
    <property type="component" value="Unassembled WGS sequence"/>
</dbReference>
<evidence type="ECO:0000256" key="2">
    <source>
        <dbReference type="ARBA" id="ARBA00022448"/>
    </source>
</evidence>